<sequence>MDIWNTDVIATKLAKDEIDQKQKTMYYVACFYLQVVGTVLPMFLLGYSYSINLFTSASYAVTVSVFHLGALKVFRTCADHKKASVLDTLVVLGLPISIKIQIGYWLTYFLITYILNVMQASPYAWVVYGFITMPIMVWLQFQLIKRAVDKNYV</sequence>
<keyword evidence="1" id="KW-0812">Transmembrane</keyword>
<name>A0ABT9I5A6_9GAMM</name>
<protein>
    <submittedName>
        <fullName evidence="2">Uncharacterized protein</fullName>
    </submittedName>
</protein>
<dbReference type="RefSeq" id="WP_305977699.1">
    <property type="nucleotide sequence ID" value="NZ_JAPJDZ010000207.1"/>
</dbReference>
<dbReference type="Proteomes" id="UP001231109">
    <property type="component" value="Unassembled WGS sequence"/>
</dbReference>
<evidence type="ECO:0000256" key="1">
    <source>
        <dbReference type="SAM" id="Phobius"/>
    </source>
</evidence>
<keyword evidence="1" id="KW-1133">Transmembrane helix</keyword>
<evidence type="ECO:0000313" key="3">
    <source>
        <dbReference type="Proteomes" id="UP001231109"/>
    </source>
</evidence>
<dbReference type="EMBL" id="JAPJDZ010000207">
    <property type="protein sequence ID" value="MDP5138582.1"/>
    <property type="molecule type" value="Genomic_DNA"/>
</dbReference>
<reference evidence="2 3" key="1">
    <citation type="submission" date="2022-11" db="EMBL/GenBank/DDBJ databases">
        <title>Viruses from the air-sea interface of a natural surface slick.</title>
        <authorList>
            <person name="Rahlff J."/>
            <person name="Holmfeldt K."/>
        </authorList>
    </citation>
    <scope>NUCLEOTIDE SEQUENCE [LARGE SCALE GENOMIC DNA]</scope>
    <source>
        <strain evidence="2 3">SMS4</strain>
    </source>
</reference>
<feature type="transmembrane region" description="Helical" evidence="1">
    <location>
        <begin position="53"/>
        <end position="74"/>
    </location>
</feature>
<keyword evidence="1" id="KW-0472">Membrane</keyword>
<accession>A0ABT9I5A6</accession>
<keyword evidence="3" id="KW-1185">Reference proteome</keyword>
<proteinExistence type="predicted"/>
<evidence type="ECO:0000313" key="2">
    <source>
        <dbReference type="EMBL" id="MDP5138582.1"/>
    </source>
</evidence>
<feature type="transmembrane region" description="Helical" evidence="1">
    <location>
        <begin position="25"/>
        <end position="47"/>
    </location>
</feature>
<comment type="caution">
    <text evidence="2">The sequence shown here is derived from an EMBL/GenBank/DDBJ whole genome shotgun (WGS) entry which is preliminary data.</text>
</comment>
<feature type="transmembrane region" description="Helical" evidence="1">
    <location>
        <begin position="86"/>
        <end position="111"/>
    </location>
</feature>
<gene>
    <name evidence="2" type="ORF">ORJ04_21785</name>
</gene>
<organism evidence="2 3">
    <name type="scientific">Rheinheimera baltica</name>
    <dbReference type="NCBI Taxonomy" id="67576"/>
    <lineage>
        <taxon>Bacteria</taxon>
        <taxon>Pseudomonadati</taxon>
        <taxon>Pseudomonadota</taxon>
        <taxon>Gammaproteobacteria</taxon>
        <taxon>Chromatiales</taxon>
        <taxon>Chromatiaceae</taxon>
        <taxon>Rheinheimera</taxon>
    </lineage>
</organism>
<feature type="transmembrane region" description="Helical" evidence="1">
    <location>
        <begin position="123"/>
        <end position="141"/>
    </location>
</feature>